<evidence type="ECO:0000313" key="2">
    <source>
        <dbReference type="EMBL" id="VFQ77076.1"/>
    </source>
</evidence>
<gene>
    <name evidence="2" type="ORF">CCAM_LOCUS18852</name>
</gene>
<feature type="compositionally biased region" description="Basic and acidic residues" evidence="1">
    <location>
        <begin position="1"/>
        <end position="16"/>
    </location>
</feature>
<feature type="region of interest" description="Disordered" evidence="1">
    <location>
        <begin position="121"/>
        <end position="143"/>
    </location>
</feature>
<organism evidence="2 3">
    <name type="scientific">Cuscuta campestris</name>
    <dbReference type="NCBI Taxonomy" id="132261"/>
    <lineage>
        <taxon>Eukaryota</taxon>
        <taxon>Viridiplantae</taxon>
        <taxon>Streptophyta</taxon>
        <taxon>Embryophyta</taxon>
        <taxon>Tracheophyta</taxon>
        <taxon>Spermatophyta</taxon>
        <taxon>Magnoliopsida</taxon>
        <taxon>eudicotyledons</taxon>
        <taxon>Gunneridae</taxon>
        <taxon>Pentapetalae</taxon>
        <taxon>asterids</taxon>
        <taxon>lamiids</taxon>
        <taxon>Solanales</taxon>
        <taxon>Convolvulaceae</taxon>
        <taxon>Cuscuteae</taxon>
        <taxon>Cuscuta</taxon>
        <taxon>Cuscuta subgen. Grammica</taxon>
        <taxon>Cuscuta sect. Cleistogrammica</taxon>
    </lineage>
</organism>
<proteinExistence type="predicted"/>
<sequence length="208" mass="22116">MSSDWRRCNSTARKDAGSGGDVQWRGVAALDLTVMMADFRRRRNSGAALDGEERRLLAKERQRDWRPSSAALTLAVGDGLPAKERPQLAGLGRLGWVGAWAQEPSPLLGRVSVLPRIQMPRGVPRKTSSVPSTTSTASRPSTATTIRLSPSVVPLGRSITAAAMSELLAAMTTVARAARASSALCCQRRAPLAGGCVRSPLSLEEKEG</sequence>
<dbReference type="Proteomes" id="UP000595140">
    <property type="component" value="Unassembled WGS sequence"/>
</dbReference>
<dbReference type="AlphaFoldDB" id="A0A484LMD5"/>
<reference evidence="2 3" key="1">
    <citation type="submission" date="2018-04" db="EMBL/GenBank/DDBJ databases">
        <authorList>
            <person name="Vogel A."/>
        </authorList>
    </citation>
    <scope>NUCLEOTIDE SEQUENCE [LARGE SCALE GENOMIC DNA]</scope>
</reference>
<keyword evidence="3" id="KW-1185">Reference proteome</keyword>
<dbReference type="EMBL" id="OOIL02001613">
    <property type="protein sequence ID" value="VFQ77076.1"/>
    <property type="molecule type" value="Genomic_DNA"/>
</dbReference>
<name>A0A484LMD5_9ASTE</name>
<evidence type="ECO:0000256" key="1">
    <source>
        <dbReference type="SAM" id="MobiDB-lite"/>
    </source>
</evidence>
<evidence type="ECO:0000313" key="3">
    <source>
        <dbReference type="Proteomes" id="UP000595140"/>
    </source>
</evidence>
<feature type="region of interest" description="Disordered" evidence="1">
    <location>
        <begin position="1"/>
        <end position="20"/>
    </location>
</feature>
<protein>
    <submittedName>
        <fullName evidence="2">Uncharacterized protein</fullName>
    </submittedName>
</protein>
<feature type="compositionally biased region" description="Low complexity" evidence="1">
    <location>
        <begin position="127"/>
        <end position="143"/>
    </location>
</feature>
<accession>A0A484LMD5</accession>